<dbReference type="InterPro" id="IPR001404">
    <property type="entry name" value="Hsp90_fam"/>
</dbReference>
<evidence type="ECO:0000256" key="2">
    <source>
        <dbReference type="ARBA" id="ARBA00022741"/>
    </source>
</evidence>
<evidence type="ECO:0000313" key="7">
    <source>
        <dbReference type="Proteomes" id="UP000292372"/>
    </source>
</evidence>
<dbReference type="SUPFAM" id="SSF55874">
    <property type="entry name" value="ATPase domain of HSP90 chaperone/DNA topoisomerase II/histidine kinase"/>
    <property type="match status" value="1"/>
</dbReference>
<proteinExistence type="inferred from homology"/>
<dbReference type="GO" id="GO:0005524">
    <property type="term" value="F:ATP binding"/>
    <property type="evidence" value="ECO:0007669"/>
    <property type="project" value="UniProtKB-KW"/>
</dbReference>
<protein>
    <recommendedName>
        <fullName evidence="5">HD-CE domain-containing protein</fullName>
    </recommendedName>
</protein>
<name>A0A4Q9FR18_9FLAO</name>
<dbReference type="PANTHER" id="PTHR11528">
    <property type="entry name" value="HEAT SHOCK PROTEIN 90 FAMILY MEMBER"/>
    <property type="match status" value="1"/>
</dbReference>
<evidence type="ECO:0000256" key="4">
    <source>
        <dbReference type="ARBA" id="ARBA00023186"/>
    </source>
</evidence>
<dbReference type="AlphaFoldDB" id="A0A4Q9FR18"/>
<dbReference type="RefSeq" id="WP_130936094.1">
    <property type="nucleotide sequence ID" value="NZ_BMEE01000001.1"/>
</dbReference>
<dbReference type="Gene3D" id="3.30.565.10">
    <property type="entry name" value="Histidine kinase-like ATPase, C-terminal domain"/>
    <property type="match status" value="1"/>
</dbReference>
<gene>
    <name evidence="6" type="ORF">EYD46_05690</name>
</gene>
<evidence type="ECO:0000259" key="5">
    <source>
        <dbReference type="Pfam" id="PF24391"/>
    </source>
</evidence>
<reference evidence="6 7" key="1">
    <citation type="journal article" date="2015" name="Int. J. Syst. Evol. Microbiol.">
        <title>Hyunsoonleella pacifica sp. nov., isolated from seawater of South Pacific Gyre.</title>
        <authorList>
            <person name="Gao X."/>
            <person name="Zhang Z."/>
            <person name="Dai X."/>
            <person name="Zhang X.H."/>
        </authorList>
    </citation>
    <scope>NUCLEOTIDE SEQUENCE [LARGE SCALE GENOMIC DNA]</scope>
    <source>
        <strain evidence="6 7">SW033</strain>
    </source>
</reference>
<keyword evidence="4" id="KW-0143">Chaperone</keyword>
<dbReference type="Proteomes" id="UP000292372">
    <property type="component" value="Unassembled WGS sequence"/>
</dbReference>
<keyword evidence="2" id="KW-0547">Nucleotide-binding</keyword>
<comment type="similarity">
    <text evidence="1">Belongs to the heat shock protein 90 family.</text>
</comment>
<dbReference type="EMBL" id="SIRS01000002">
    <property type="protein sequence ID" value="TBN17804.1"/>
    <property type="molecule type" value="Genomic_DNA"/>
</dbReference>
<accession>A0A4Q9FR18</accession>
<dbReference type="OrthoDB" id="9802640at2"/>
<comment type="caution">
    <text evidence="6">The sequence shown here is derived from an EMBL/GenBank/DDBJ whole genome shotgun (WGS) entry which is preliminary data.</text>
</comment>
<feature type="domain" description="HD-CE" evidence="5">
    <location>
        <begin position="43"/>
        <end position="330"/>
    </location>
</feature>
<dbReference type="Pfam" id="PF24391">
    <property type="entry name" value="HD-CE"/>
    <property type="match status" value="1"/>
</dbReference>
<dbReference type="InterPro" id="IPR036890">
    <property type="entry name" value="HATPase_C_sf"/>
</dbReference>
<dbReference type="GO" id="GO:0140662">
    <property type="term" value="F:ATP-dependent protein folding chaperone"/>
    <property type="evidence" value="ECO:0007669"/>
    <property type="project" value="InterPro"/>
</dbReference>
<organism evidence="6 7">
    <name type="scientific">Hyunsoonleella pacifica</name>
    <dbReference type="NCBI Taxonomy" id="1080224"/>
    <lineage>
        <taxon>Bacteria</taxon>
        <taxon>Pseudomonadati</taxon>
        <taxon>Bacteroidota</taxon>
        <taxon>Flavobacteriia</taxon>
        <taxon>Flavobacteriales</taxon>
        <taxon>Flavobacteriaceae</taxon>
    </lineage>
</organism>
<evidence type="ECO:0000313" key="6">
    <source>
        <dbReference type="EMBL" id="TBN17804.1"/>
    </source>
</evidence>
<evidence type="ECO:0000256" key="1">
    <source>
        <dbReference type="ARBA" id="ARBA00008239"/>
    </source>
</evidence>
<dbReference type="GO" id="GO:0016887">
    <property type="term" value="F:ATP hydrolysis activity"/>
    <property type="evidence" value="ECO:0007669"/>
    <property type="project" value="InterPro"/>
</dbReference>
<keyword evidence="7" id="KW-1185">Reference proteome</keyword>
<dbReference type="InterPro" id="IPR056471">
    <property type="entry name" value="HD-CE"/>
</dbReference>
<dbReference type="Pfam" id="PF13589">
    <property type="entry name" value="HATPase_c_3"/>
    <property type="match status" value="1"/>
</dbReference>
<dbReference type="InterPro" id="IPR020575">
    <property type="entry name" value="Hsp90_N"/>
</dbReference>
<sequence length="973" mass="112756">MANIKIPESLNLLLQKDQKLDGIVKKTLADFGEILKENNLFFFEEYTDHGLEHIQNVLHGSSKLVSDDTFENILTSDDIAFYILSVILHDIGMHLTLDGFKIFLSGEYDDLTPELSELSWENLWQNYLSEAKRFSGKQLTSIFGYDDIEIRNPLILKAGELNGNDRKLIGEFIRRHHPRIAHEIAINGFPSIGKNKIPFASELDKKQLDLIGLIARSHGMNLRKCVEFLERKHGSSRRIPLGIHASYLMILLRISDYLQIDSSRVSKIIMKTKTFESPISELEHNSHLAIDFIDDKYQDDPERIYVSAAPKDSFMYLKLKKLFRSIQSEFDISWAVLGELYGNLENKPLIKFRRISSNLDDLNYIKEQAYIGDYISFKANDDITKLLIGPLYGNHPKYGIRELLQNSVDACNERSEIENFNLDYSAEVTIEIIENASGKFFIIRDNGKGMSLDEIKNYFLSAGASYRKSREWKEMFTDEKGKSKVQRNGRFGIGVLAAFLIGKNISIKTRKINSDFGYSFDANLNMDQINISKEINIDIGTLITIEITEDVFEILNNNKRSYNESVLWTDWYTLSKPKLNISFLGKDIVAYENFDPHYLDSKIPNDWNYVDVKGYNKVLWTYSNNYSGRDLVCNGIAIPIEDARYDEKKIIDVGLFSKKPKISIFDNDGVTPLSLNRNNLSENLDFHEELQESIYKDYIAYLLTFNNISIVKNNTIKIKDQALSYPGVASYYHNSRTNTMGTQFGEYYYYRGSHLLRETLISKKGFIVNNNYFINRIKPCSLVFIQTFNYESLNEIHLDLKNNFLIISDDTSDSIGHYKSLIIKPFDYSGYVDNQEVTDDDLDEAPNFSDYNTHYYLKEKKYKFLFDSSKKRMPVWVSEMLAKSFKEKDWIALTVDKPKKSIIDKEFLKVNAQKFNFIREAPLKCDSEGDKLLNSLLEKYIGNDVLIPFDIKERRAKFPLAFKELKRYMEKYL</sequence>
<dbReference type="GO" id="GO:0051082">
    <property type="term" value="F:unfolded protein binding"/>
    <property type="evidence" value="ECO:0007669"/>
    <property type="project" value="InterPro"/>
</dbReference>
<dbReference type="PRINTS" id="PR00775">
    <property type="entry name" value="HEATSHOCK90"/>
</dbReference>
<evidence type="ECO:0000256" key="3">
    <source>
        <dbReference type="ARBA" id="ARBA00022840"/>
    </source>
</evidence>
<keyword evidence="3" id="KW-0067">ATP-binding</keyword>